<accession>A0AAY4E119</accession>
<evidence type="ECO:0000256" key="8">
    <source>
        <dbReference type="RuleBase" id="RU000436"/>
    </source>
</evidence>
<feature type="chain" id="PRO_5044191183" evidence="9">
    <location>
        <begin position="29"/>
        <end position="184"/>
    </location>
</feature>
<dbReference type="GO" id="GO:0005125">
    <property type="term" value="F:cytokine activity"/>
    <property type="evidence" value="ECO:0007669"/>
    <property type="project" value="UniProtKB-KW"/>
</dbReference>
<reference evidence="10 11" key="1">
    <citation type="submission" date="2020-06" db="EMBL/GenBank/DDBJ databases">
        <authorList>
            <consortium name="Wellcome Sanger Institute Data Sharing"/>
        </authorList>
    </citation>
    <scope>NUCLEOTIDE SEQUENCE [LARGE SCALE GENOMIC DNA]</scope>
</reference>
<dbReference type="SUPFAM" id="SSF47266">
    <property type="entry name" value="4-helical cytokines"/>
    <property type="match status" value="1"/>
</dbReference>
<dbReference type="GO" id="GO:0051607">
    <property type="term" value="P:defense response to virus"/>
    <property type="evidence" value="ECO:0007669"/>
    <property type="project" value="UniProtKB-KW"/>
</dbReference>
<reference evidence="10" key="3">
    <citation type="submission" date="2025-09" db="UniProtKB">
        <authorList>
            <consortium name="Ensembl"/>
        </authorList>
    </citation>
    <scope>IDENTIFICATION</scope>
</reference>
<evidence type="ECO:0000256" key="6">
    <source>
        <dbReference type="ARBA" id="ARBA00023118"/>
    </source>
</evidence>
<keyword evidence="5 9" id="KW-0732">Signal</keyword>
<evidence type="ECO:0000256" key="1">
    <source>
        <dbReference type="ARBA" id="ARBA00004613"/>
    </source>
</evidence>
<dbReference type="PANTHER" id="PTHR11691">
    <property type="entry name" value="TYPE I INTERFERON"/>
    <property type="match status" value="1"/>
</dbReference>
<dbReference type="PANTHER" id="PTHR11691:SF73">
    <property type="entry name" value="INTERFERON BETA"/>
    <property type="match status" value="1"/>
</dbReference>
<dbReference type="GO" id="GO:0005615">
    <property type="term" value="C:extracellular space"/>
    <property type="evidence" value="ECO:0007669"/>
    <property type="project" value="UniProtKB-KW"/>
</dbReference>
<dbReference type="InterPro" id="IPR009079">
    <property type="entry name" value="4_helix_cytokine-like_core"/>
</dbReference>
<sequence>MAASSFLRGHLKMLAACLLAISVTSALSEPCAWTRHQLGRKNEESVLLLTTMGGTFPRTCVKEKGARLFPLGMFTENEDTAQLALEVMGHVGSVFNMDHGAVTWSHDQLALFRNIVHRQTEKLQACVSDRAAPGTNAALASYFQKLSGILNDKGLSACAWEIVRNEVHHTLLQLQVFLDSRKSA</sequence>
<keyword evidence="11" id="KW-1185">Reference proteome</keyword>
<dbReference type="Gene3D" id="1.20.1250.10">
    <property type="match status" value="1"/>
</dbReference>
<evidence type="ECO:0000256" key="2">
    <source>
        <dbReference type="ARBA" id="ARBA00011033"/>
    </source>
</evidence>
<evidence type="ECO:0000313" key="10">
    <source>
        <dbReference type="Ensembl" id="ENSDCDP00010051049.1"/>
    </source>
</evidence>
<evidence type="ECO:0000256" key="5">
    <source>
        <dbReference type="ARBA" id="ARBA00022729"/>
    </source>
</evidence>
<name>A0AAY4E119_9TELE</name>
<dbReference type="GeneTree" id="ENSGT00940000171795"/>
<dbReference type="GO" id="GO:0006955">
    <property type="term" value="P:immune response"/>
    <property type="evidence" value="ECO:0007669"/>
    <property type="project" value="UniProtKB-ARBA"/>
</dbReference>
<feature type="signal peptide" evidence="9">
    <location>
        <begin position="1"/>
        <end position="28"/>
    </location>
</feature>
<reference evidence="10" key="2">
    <citation type="submission" date="2025-08" db="UniProtKB">
        <authorList>
            <consortium name="Ensembl"/>
        </authorList>
    </citation>
    <scope>IDENTIFICATION</scope>
</reference>
<organism evidence="10 11">
    <name type="scientific">Denticeps clupeoides</name>
    <name type="common">denticle herring</name>
    <dbReference type="NCBI Taxonomy" id="299321"/>
    <lineage>
        <taxon>Eukaryota</taxon>
        <taxon>Metazoa</taxon>
        <taxon>Chordata</taxon>
        <taxon>Craniata</taxon>
        <taxon>Vertebrata</taxon>
        <taxon>Euteleostomi</taxon>
        <taxon>Actinopterygii</taxon>
        <taxon>Neopterygii</taxon>
        <taxon>Teleostei</taxon>
        <taxon>Clupei</taxon>
        <taxon>Clupeiformes</taxon>
        <taxon>Denticipitoidei</taxon>
        <taxon>Denticipitidae</taxon>
        <taxon>Denticeps</taxon>
    </lineage>
</organism>
<keyword evidence="3 8" id="KW-0202">Cytokine</keyword>
<evidence type="ECO:0000313" key="11">
    <source>
        <dbReference type="Proteomes" id="UP000694580"/>
    </source>
</evidence>
<gene>
    <name evidence="10" type="primary">LOC114793810</name>
</gene>
<dbReference type="Proteomes" id="UP000694580">
    <property type="component" value="Chromosome 7"/>
</dbReference>
<keyword evidence="7" id="KW-1015">Disulfide bond</keyword>
<comment type="similarity">
    <text evidence="2 8">Belongs to the alpha/beta interferon family.</text>
</comment>
<proteinExistence type="inferred from homology"/>
<dbReference type="SMART" id="SM00076">
    <property type="entry name" value="IFabd"/>
    <property type="match status" value="1"/>
</dbReference>
<evidence type="ECO:0000256" key="3">
    <source>
        <dbReference type="ARBA" id="ARBA00022514"/>
    </source>
</evidence>
<dbReference type="GO" id="GO:0005126">
    <property type="term" value="F:cytokine receptor binding"/>
    <property type="evidence" value="ECO:0007669"/>
    <property type="project" value="InterPro"/>
</dbReference>
<protein>
    <submittedName>
        <fullName evidence="10">Uncharacterized protein</fullName>
    </submittedName>
</protein>
<dbReference type="Ensembl" id="ENSDCDT00010061491.1">
    <property type="protein sequence ID" value="ENSDCDP00010051049.1"/>
    <property type="gene ID" value="ENSDCDG00010030138.1"/>
</dbReference>
<dbReference type="AlphaFoldDB" id="A0AAY4E119"/>
<dbReference type="Pfam" id="PF00143">
    <property type="entry name" value="Interferon"/>
    <property type="match status" value="1"/>
</dbReference>
<comment type="subcellular location">
    <subcellularLocation>
        <location evidence="1">Secreted</location>
    </subcellularLocation>
</comment>
<evidence type="ECO:0000256" key="4">
    <source>
        <dbReference type="ARBA" id="ARBA00022525"/>
    </source>
</evidence>
<evidence type="ECO:0000256" key="7">
    <source>
        <dbReference type="ARBA" id="ARBA00023157"/>
    </source>
</evidence>
<keyword evidence="6 8" id="KW-0051">Antiviral defense</keyword>
<dbReference type="InterPro" id="IPR000471">
    <property type="entry name" value="Interferon_alpha/beta/delta"/>
</dbReference>
<keyword evidence="4" id="KW-0964">Secreted</keyword>
<evidence type="ECO:0000256" key="9">
    <source>
        <dbReference type="SAM" id="SignalP"/>
    </source>
</evidence>